<evidence type="ECO:0000313" key="2">
    <source>
        <dbReference type="EMBL" id="JAD71015.1"/>
    </source>
</evidence>
<dbReference type="EMBL" id="GBRH01226880">
    <property type="protein sequence ID" value="JAD71015.1"/>
    <property type="molecule type" value="Transcribed_RNA"/>
</dbReference>
<proteinExistence type="predicted"/>
<sequence>MTQAQGHKSESLQPPSGIPKRKGNKHLSPTNSPPVPPQLKPSFLLAVHDYGLHTP</sequence>
<feature type="compositionally biased region" description="Polar residues" evidence="1">
    <location>
        <begin position="1"/>
        <end position="14"/>
    </location>
</feature>
<name>A0A0A9CC84_ARUDO</name>
<feature type="region of interest" description="Disordered" evidence="1">
    <location>
        <begin position="1"/>
        <end position="42"/>
    </location>
</feature>
<reference evidence="2" key="2">
    <citation type="journal article" date="2015" name="Data Brief">
        <title>Shoot transcriptome of the giant reed, Arundo donax.</title>
        <authorList>
            <person name="Barrero R.A."/>
            <person name="Guerrero F.D."/>
            <person name="Moolhuijzen P."/>
            <person name="Goolsby J.A."/>
            <person name="Tidwell J."/>
            <person name="Bellgard S.E."/>
            <person name="Bellgard M.I."/>
        </authorList>
    </citation>
    <scope>NUCLEOTIDE SEQUENCE</scope>
    <source>
        <tissue evidence="2">Shoot tissue taken approximately 20 cm above the soil surface</tissue>
    </source>
</reference>
<organism evidence="2">
    <name type="scientific">Arundo donax</name>
    <name type="common">Giant reed</name>
    <name type="synonym">Donax arundinaceus</name>
    <dbReference type="NCBI Taxonomy" id="35708"/>
    <lineage>
        <taxon>Eukaryota</taxon>
        <taxon>Viridiplantae</taxon>
        <taxon>Streptophyta</taxon>
        <taxon>Embryophyta</taxon>
        <taxon>Tracheophyta</taxon>
        <taxon>Spermatophyta</taxon>
        <taxon>Magnoliopsida</taxon>
        <taxon>Liliopsida</taxon>
        <taxon>Poales</taxon>
        <taxon>Poaceae</taxon>
        <taxon>PACMAD clade</taxon>
        <taxon>Arundinoideae</taxon>
        <taxon>Arundineae</taxon>
        <taxon>Arundo</taxon>
    </lineage>
</organism>
<accession>A0A0A9CC84</accession>
<dbReference type="AlphaFoldDB" id="A0A0A9CC84"/>
<protein>
    <submittedName>
        <fullName evidence="2">Uncharacterized protein</fullName>
    </submittedName>
</protein>
<reference evidence="2" key="1">
    <citation type="submission" date="2014-09" db="EMBL/GenBank/DDBJ databases">
        <authorList>
            <person name="Magalhaes I.L.F."/>
            <person name="Oliveira U."/>
            <person name="Santos F.R."/>
            <person name="Vidigal T.H.D.A."/>
            <person name="Brescovit A.D."/>
            <person name="Santos A.J."/>
        </authorList>
    </citation>
    <scope>NUCLEOTIDE SEQUENCE</scope>
    <source>
        <tissue evidence="2">Shoot tissue taken approximately 20 cm above the soil surface</tissue>
    </source>
</reference>
<evidence type="ECO:0000256" key="1">
    <source>
        <dbReference type="SAM" id="MobiDB-lite"/>
    </source>
</evidence>